<organism evidence="2 3">
    <name type="scientific">Cupriavidus basilensis</name>
    <dbReference type="NCBI Taxonomy" id="68895"/>
    <lineage>
        <taxon>Bacteria</taxon>
        <taxon>Pseudomonadati</taxon>
        <taxon>Pseudomonadota</taxon>
        <taxon>Betaproteobacteria</taxon>
        <taxon>Burkholderiales</taxon>
        <taxon>Burkholderiaceae</taxon>
        <taxon>Cupriavidus</taxon>
    </lineage>
</organism>
<gene>
    <name evidence="2" type="ORF">RR42_s0996</name>
</gene>
<dbReference type="AlphaFoldDB" id="A0A0C4YPT9"/>
<reference evidence="2 3" key="1">
    <citation type="journal article" date="2015" name="Genome Announc.">
        <title>Complete Genome Sequence of Cupriavidus basilensis 4G11, Isolated from the Oak Ridge Field Research Center Site.</title>
        <authorList>
            <person name="Ray J."/>
            <person name="Waters R.J."/>
            <person name="Skerker J.M."/>
            <person name="Kuehl J.V."/>
            <person name="Price M.N."/>
            <person name="Huang J."/>
            <person name="Chakraborty R."/>
            <person name="Arkin A.P."/>
            <person name="Deutschbauer A."/>
        </authorList>
    </citation>
    <scope>NUCLEOTIDE SEQUENCE [LARGE SCALE GENOMIC DNA]</scope>
    <source>
        <strain evidence="2">4G11</strain>
    </source>
</reference>
<feature type="compositionally biased region" description="Basic and acidic residues" evidence="1">
    <location>
        <begin position="11"/>
        <end position="34"/>
    </location>
</feature>
<dbReference type="OrthoDB" id="9011872at2"/>
<evidence type="ECO:0000313" key="3">
    <source>
        <dbReference type="Proteomes" id="UP000031843"/>
    </source>
</evidence>
<keyword evidence="3" id="KW-1185">Reference proteome</keyword>
<dbReference type="Proteomes" id="UP000031843">
    <property type="component" value="Chromosome secondary"/>
</dbReference>
<dbReference type="STRING" id="68895.RR42_s0996"/>
<protein>
    <submittedName>
        <fullName evidence="2">Uncharacterized protein</fullName>
    </submittedName>
</protein>
<sequence>MYYGRNGAGADSRELVDDDGKPRAGQKRGERCDSNEQSPWRANWAWEATTGHYDWMDSHTPFAHYD</sequence>
<name>A0A0C4YPT9_9BURK</name>
<proteinExistence type="predicted"/>
<accession>A0A0C4YPT9</accession>
<dbReference type="EMBL" id="CP010537">
    <property type="protein sequence ID" value="AJG22586.1"/>
    <property type="molecule type" value="Genomic_DNA"/>
</dbReference>
<evidence type="ECO:0000313" key="2">
    <source>
        <dbReference type="EMBL" id="AJG22586.1"/>
    </source>
</evidence>
<evidence type="ECO:0000256" key="1">
    <source>
        <dbReference type="SAM" id="MobiDB-lite"/>
    </source>
</evidence>
<feature type="region of interest" description="Disordered" evidence="1">
    <location>
        <begin position="1"/>
        <end position="38"/>
    </location>
</feature>
<dbReference type="KEGG" id="cbw:RR42_s0996"/>
<dbReference type="RefSeq" id="WP_043354123.1">
    <property type="nucleotide sequence ID" value="NZ_CP010537.1"/>
</dbReference>